<dbReference type="PANTHER" id="PTHR11825">
    <property type="entry name" value="SUBGROUP IIII AMINOTRANSFERASE"/>
    <property type="match status" value="1"/>
</dbReference>
<dbReference type="UniPathway" id="UPA00049">
    <property type="reaction ID" value="UER00062"/>
</dbReference>
<dbReference type="Gene3D" id="3.20.10.10">
    <property type="entry name" value="D-amino Acid Aminotransferase, subunit A, domain 2"/>
    <property type="match status" value="1"/>
</dbReference>
<feature type="modified residue" description="N6-(pyridoxal phosphate)lysine" evidence="15">
    <location>
        <position position="203"/>
    </location>
</feature>
<keyword evidence="7 17" id="KW-0032">Aminotransferase</keyword>
<evidence type="ECO:0000256" key="11">
    <source>
        <dbReference type="ARBA" id="ARBA00023304"/>
    </source>
</evidence>
<accession>A0A0B9A9D9</accession>
<evidence type="ECO:0000313" key="19">
    <source>
        <dbReference type="Proteomes" id="UP000075950"/>
    </source>
</evidence>
<keyword evidence="8" id="KW-0028">Amino-acid biosynthesis</keyword>
<evidence type="ECO:0000256" key="5">
    <source>
        <dbReference type="ARBA" id="ARBA00009320"/>
    </source>
</evidence>
<comment type="pathway">
    <text evidence="4">Amino-acid biosynthesis; L-leucine biosynthesis; L-leucine from 3-methyl-2-oxobutanoate: step 4/4.</text>
</comment>
<evidence type="ECO:0000256" key="10">
    <source>
        <dbReference type="ARBA" id="ARBA00022898"/>
    </source>
</evidence>
<dbReference type="InterPro" id="IPR001544">
    <property type="entry name" value="Aminotrans_IV"/>
</dbReference>
<dbReference type="PIRSF" id="PIRSF006468">
    <property type="entry name" value="BCAT1"/>
    <property type="match status" value="1"/>
</dbReference>
<dbReference type="RefSeq" id="WP_039211041.1">
    <property type="nucleotide sequence ID" value="NZ_CP014869.1"/>
</dbReference>
<dbReference type="STRING" id="1703.BLSMQ_2643"/>
<dbReference type="InterPro" id="IPR033939">
    <property type="entry name" value="BCAT_family"/>
</dbReference>
<evidence type="ECO:0000256" key="8">
    <source>
        <dbReference type="ARBA" id="ARBA00022605"/>
    </source>
</evidence>
<evidence type="ECO:0000256" key="9">
    <source>
        <dbReference type="ARBA" id="ARBA00022679"/>
    </source>
</evidence>
<dbReference type="PANTHER" id="PTHR11825:SF44">
    <property type="entry name" value="BRANCHED-CHAIN-AMINO-ACID AMINOTRANSFERASE"/>
    <property type="match status" value="1"/>
</dbReference>
<organism evidence="17 18">
    <name type="scientific">Brevibacterium linens</name>
    <dbReference type="NCBI Taxonomy" id="1703"/>
    <lineage>
        <taxon>Bacteria</taxon>
        <taxon>Bacillati</taxon>
        <taxon>Actinomycetota</taxon>
        <taxon>Actinomycetes</taxon>
        <taxon>Micrococcales</taxon>
        <taxon>Brevibacteriaceae</taxon>
        <taxon>Brevibacterium</taxon>
    </lineage>
</organism>
<evidence type="ECO:0000256" key="2">
    <source>
        <dbReference type="ARBA" id="ARBA00004824"/>
    </source>
</evidence>
<dbReference type="NCBIfam" id="TIGR01123">
    <property type="entry name" value="ilvE_II"/>
    <property type="match status" value="1"/>
</dbReference>
<comment type="cofactor">
    <cofactor evidence="1">
        <name>pyridoxal 5'-phosphate</name>
        <dbReference type="ChEBI" id="CHEBI:597326"/>
    </cofactor>
</comment>
<comment type="similarity">
    <text evidence="5">Belongs to the class-IV pyridoxal-phosphate-dependent aminotransferase family.</text>
</comment>
<name>A0A0B9A9D9_BRELN</name>
<evidence type="ECO:0000256" key="13">
    <source>
        <dbReference type="ARBA" id="ARBA00048798"/>
    </source>
</evidence>
<dbReference type="InterPro" id="IPR036038">
    <property type="entry name" value="Aminotransferase-like"/>
</dbReference>
<comment type="catalytic activity">
    <reaction evidence="13">
        <text>L-isoleucine + 2-oxoglutarate = (S)-3-methyl-2-oxopentanoate + L-glutamate</text>
        <dbReference type="Rhea" id="RHEA:24801"/>
        <dbReference type="ChEBI" id="CHEBI:16810"/>
        <dbReference type="ChEBI" id="CHEBI:29985"/>
        <dbReference type="ChEBI" id="CHEBI:35146"/>
        <dbReference type="ChEBI" id="CHEBI:58045"/>
        <dbReference type="EC" id="2.6.1.42"/>
    </reaction>
</comment>
<keyword evidence="10" id="KW-0663">Pyridoxal phosphate</keyword>
<evidence type="ECO:0000256" key="7">
    <source>
        <dbReference type="ARBA" id="ARBA00022576"/>
    </source>
</evidence>
<dbReference type="GO" id="GO:0004084">
    <property type="term" value="F:branched-chain-amino-acid transaminase activity"/>
    <property type="evidence" value="ECO:0007669"/>
    <property type="project" value="UniProtKB-EC"/>
</dbReference>
<evidence type="ECO:0000313" key="16">
    <source>
        <dbReference type="EMBL" id="AMT94439.1"/>
    </source>
</evidence>
<evidence type="ECO:0000256" key="3">
    <source>
        <dbReference type="ARBA" id="ARBA00004931"/>
    </source>
</evidence>
<dbReference type="NCBIfam" id="NF009897">
    <property type="entry name" value="PRK13357.1"/>
    <property type="match status" value="1"/>
</dbReference>
<evidence type="ECO:0000256" key="1">
    <source>
        <dbReference type="ARBA" id="ARBA00001933"/>
    </source>
</evidence>
<comment type="catalytic activity">
    <reaction evidence="12">
        <text>L-valine + 2-oxoglutarate = 3-methyl-2-oxobutanoate + L-glutamate</text>
        <dbReference type="Rhea" id="RHEA:24813"/>
        <dbReference type="ChEBI" id="CHEBI:11851"/>
        <dbReference type="ChEBI" id="CHEBI:16810"/>
        <dbReference type="ChEBI" id="CHEBI:29985"/>
        <dbReference type="ChEBI" id="CHEBI:57762"/>
        <dbReference type="EC" id="2.6.1.42"/>
    </reaction>
</comment>
<dbReference type="Proteomes" id="UP000075950">
    <property type="component" value="Chromosome"/>
</dbReference>
<protein>
    <recommendedName>
        <fullName evidence="6">branched-chain-amino-acid transaminase</fullName>
        <ecNumber evidence="6">2.6.1.42</ecNumber>
    </recommendedName>
</protein>
<evidence type="ECO:0000256" key="14">
    <source>
        <dbReference type="ARBA" id="ARBA00049229"/>
    </source>
</evidence>
<evidence type="ECO:0000256" key="15">
    <source>
        <dbReference type="PIRSR" id="PIRSR006468-1"/>
    </source>
</evidence>
<dbReference type="Gene3D" id="3.30.470.10">
    <property type="match status" value="1"/>
</dbReference>
<dbReference type="UniPathway" id="UPA00047">
    <property type="reaction ID" value="UER00058"/>
</dbReference>
<evidence type="ECO:0000256" key="4">
    <source>
        <dbReference type="ARBA" id="ARBA00005072"/>
    </source>
</evidence>
<dbReference type="CDD" id="cd01557">
    <property type="entry name" value="BCAT_beta_family"/>
    <property type="match status" value="1"/>
</dbReference>
<dbReference type="InterPro" id="IPR005786">
    <property type="entry name" value="B_amino_transII"/>
</dbReference>
<dbReference type="EMBL" id="CP014869">
    <property type="protein sequence ID" value="AMT94439.1"/>
    <property type="molecule type" value="Genomic_DNA"/>
</dbReference>
<evidence type="ECO:0000313" key="18">
    <source>
        <dbReference type="Proteomes" id="UP000031488"/>
    </source>
</evidence>
<dbReference type="OrthoDB" id="9804984at2"/>
<evidence type="ECO:0000313" key="17">
    <source>
        <dbReference type="EMBL" id="KHS52116.1"/>
    </source>
</evidence>
<reference evidence="17 18" key="1">
    <citation type="submission" date="2014-11" db="EMBL/GenBank/DDBJ databases">
        <title>Draft Genome Sequence of Brevibacterium linens AE038-8.</title>
        <authorList>
            <person name="Maizel D."/>
            <person name="Utturkar S.M."/>
            <person name="Brown S.D."/>
            <person name="Ferrero M."/>
            <person name="Rosen B.P."/>
        </authorList>
    </citation>
    <scope>NUCLEOTIDE SEQUENCE [LARGE SCALE GENOMIC DNA]</scope>
    <source>
        <strain evidence="17 18">AE038-8</strain>
    </source>
</reference>
<dbReference type="GO" id="GO:0009099">
    <property type="term" value="P:L-valine biosynthetic process"/>
    <property type="evidence" value="ECO:0007669"/>
    <property type="project" value="UniProtKB-UniPathway"/>
</dbReference>
<dbReference type="KEGG" id="bly:A2T55_12200"/>
<keyword evidence="11" id="KW-0100">Branched-chain amino acid biosynthesis</keyword>
<evidence type="ECO:0000256" key="6">
    <source>
        <dbReference type="ARBA" id="ARBA00013053"/>
    </source>
</evidence>
<dbReference type="GO" id="GO:0009098">
    <property type="term" value="P:L-leucine biosynthetic process"/>
    <property type="evidence" value="ECO:0007669"/>
    <property type="project" value="UniProtKB-UniPathway"/>
</dbReference>
<dbReference type="SUPFAM" id="SSF56752">
    <property type="entry name" value="D-aminoacid aminotransferase-like PLP-dependent enzymes"/>
    <property type="match status" value="1"/>
</dbReference>
<dbReference type="EMBL" id="JTJZ01000020">
    <property type="protein sequence ID" value="KHS52116.1"/>
    <property type="molecule type" value="Genomic_DNA"/>
</dbReference>
<dbReference type="UniPathway" id="UPA00048">
    <property type="reaction ID" value="UER00073"/>
</dbReference>
<dbReference type="EC" id="2.6.1.42" evidence="6"/>
<dbReference type="InterPro" id="IPR043131">
    <property type="entry name" value="BCAT-like_N"/>
</dbReference>
<reference evidence="16" key="3">
    <citation type="submission" date="2016-03" db="EMBL/GenBank/DDBJ databases">
        <authorList>
            <person name="Zhu Y."/>
            <person name="Sun C."/>
        </authorList>
    </citation>
    <scope>NUCLEOTIDE SEQUENCE</scope>
    <source>
        <strain evidence="16">BS258</strain>
    </source>
</reference>
<dbReference type="GO" id="GO:0009097">
    <property type="term" value="P:isoleucine biosynthetic process"/>
    <property type="evidence" value="ECO:0007669"/>
    <property type="project" value="UniProtKB-UniPathway"/>
</dbReference>
<comment type="pathway">
    <text evidence="3">Amino-acid biosynthesis; L-valine biosynthesis; L-valine from pyruvate: step 4/4.</text>
</comment>
<gene>
    <name evidence="16" type="ORF">A2T55_12200</name>
    <name evidence="17" type="ORF">AE0388_2666</name>
</gene>
<proteinExistence type="inferred from homology"/>
<dbReference type="Pfam" id="PF01063">
    <property type="entry name" value="Aminotran_4"/>
    <property type="match status" value="1"/>
</dbReference>
<comment type="catalytic activity">
    <reaction evidence="14">
        <text>L-leucine + 2-oxoglutarate = 4-methyl-2-oxopentanoate + L-glutamate</text>
        <dbReference type="Rhea" id="RHEA:18321"/>
        <dbReference type="ChEBI" id="CHEBI:16810"/>
        <dbReference type="ChEBI" id="CHEBI:17865"/>
        <dbReference type="ChEBI" id="CHEBI:29985"/>
        <dbReference type="ChEBI" id="CHEBI:57427"/>
        <dbReference type="EC" id="2.6.1.42"/>
    </reaction>
</comment>
<dbReference type="InterPro" id="IPR043132">
    <property type="entry name" value="BCAT-like_C"/>
</dbReference>
<comment type="pathway">
    <text evidence="2">Amino-acid biosynthesis; L-isoleucine biosynthesis; L-isoleucine from 2-oxobutanoate: step 4/4.</text>
</comment>
<dbReference type="PATRIC" id="fig|1703.6.peg.2571"/>
<dbReference type="Proteomes" id="UP000031488">
    <property type="component" value="Unassembled WGS sequence"/>
</dbReference>
<accession>A0A142NQ22</accession>
<sequence>MTDFTVLKNLQPQPELVRENIKKDPGFGQYFTDHMAHIRYTVDDGWQGHEVRPYGPLLLDPAAAVLHYAQEIFEGLKAYRHADGSVWTFRPERNAARINKSAERLALPQLSEEDFIDSLKQLVSLDQAWVPTPESEADESSMYLRPFMIATERFLGVRASHEVDYYVIASPAGPYFSGGIKPLSIWLSPKLKRAGAGGTGFAKCGGNYASSLVATNEAAAKGCQQVLFTDSVENKYIDELGGMNLMLVTKSGKLLTPALSDSILDGVTRRSLLELAPQLGLEPEERQISVEEWREGVASGEIVEAFACGTAAVITPISKLVAEDFTIDHGEDAGEKTMELRKTLLDIQYGRVEDKNNWLVRLA</sequence>
<keyword evidence="9 17" id="KW-0808">Transferase</keyword>
<reference evidence="19" key="2">
    <citation type="submission" date="2016-03" db="EMBL/GenBank/DDBJ databases">
        <authorList>
            <person name="Ploux O."/>
        </authorList>
    </citation>
    <scope>NUCLEOTIDE SEQUENCE [LARGE SCALE GENOMIC DNA]</scope>
    <source>
        <strain evidence="19">BS258</strain>
    </source>
</reference>
<evidence type="ECO:0000256" key="12">
    <source>
        <dbReference type="ARBA" id="ARBA00048212"/>
    </source>
</evidence>
<dbReference type="AlphaFoldDB" id="A0A0B9A9D9"/>
<keyword evidence="18" id="KW-1185">Reference proteome</keyword>